<evidence type="ECO:0000256" key="3">
    <source>
        <dbReference type="ARBA" id="ARBA00004742"/>
    </source>
</evidence>
<comment type="cofactor">
    <cofactor evidence="1">
        <name>Mg(2+)</name>
        <dbReference type="ChEBI" id="CHEBI:18420"/>
    </cofactor>
</comment>
<evidence type="ECO:0000256" key="11">
    <source>
        <dbReference type="ARBA" id="ARBA00022840"/>
    </source>
</evidence>
<protein>
    <recommendedName>
        <fullName evidence="6">Phosphoenolpyruvate synthase</fullName>
        <ecNumber evidence="5">2.7.9.2</ecNumber>
    </recommendedName>
    <alternativeName>
        <fullName evidence="13">Pyruvate, water dikinase</fullName>
    </alternativeName>
</protein>
<dbReference type="PANTHER" id="PTHR43030">
    <property type="entry name" value="PHOSPHOENOLPYRUVATE SYNTHASE"/>
    <property type="match status" value="1"/>
</dbReference>
<dbReference type="InterPro" id="IPR013815">
    <property type="entry name" value="ATP_grasp_subdomain_1"/>
</dbReference>
<feature type="domain" description="Pyruvate phosphate dikinase AMP/ATP-binding" evidence="15">
    <location>
        <begin position="291"/>
        <end position="665"/>
    </location>
</feature>
<dbReference type="GO" id="GO:0005524">
    <property type="term" value="F:ATP binding"/>
    <property type="evidence" value="ECO:0007669"/>
    <property type="project" value="UniProtKB-KW"/>
</dbReference>
<name>A0A833L276_UNCSA</name>
<keyword evidence="12" id="KW-0460">Magnesium</keyword>
<keyword evidence="9" id="KW-0547">Nucleotide-binding</keyword>
<comment type="catalytic activity">
    <reaction evidence="14">
        <text>pyruvate + ATP + H2O = phosphoenolpyruvate + AMP + phosphate + 2 H(+)</text>
        <dbReference type="Rhea" id="RHEA:11364"/>
        <dbReference type="ChEBI" id="CHEBI:15361"/>
        <dbReference type="ChEBI" id="CHEBI:15377"/>
        <dbReference type="ChEBI" id="CHEBI:15378"/>
        <dbReference type="ChEBI" id="CHEBI:30616"/>
        <dbReference type="ChEBI" id="CHEBI:43474"/>
        <dbReference type="ChEBI" id="CHEBI:58702"/>
        <dbReference type="ChEBI" id="CHEBI:456215"/>
        <dbReference type="EC" id="2.7.9.2"/>
    </reaction>
</comment>
<evidence type="ECO:0000256" key="12">
    <source>
        <dbReference type="ARBA" id="ARBA00022842"/>
    </source>
</evidence>
<comment type="caution">
    <text evidence="16">The sequence shown here is derived from an EMBL/GenBank/DDBJ whole genome shotgun (WGS) entry which is preliminary data.</text>
</comment>
<evidence type="ECO:0000256" key="5">
    <source>
        <dbReference type="ARBA" id="ARBA00011996"/>
    </source>
</evidence>
<evidence type="ECO:0000256" key="9">
    <source>
        <dbReference type="ARBA" id="ARBA00022741"/>
    </source>
</evidence>
<organism evidence="16 17">
    <name type="scientific">Candidatus Saganbacteria bacterium</name>
    <dbReference type="NCBI Taxonomy" id="2575572"/>
    <lineage>
        <taxon>Bacteria</taxon>
        <taxon>Bacillati</taxon>
        <taxon>Saganbacteria</taxon>
    </lineage>
</organism>
<gene>
    <name evidence="16" type="ORF">FD145_223</name>
</gene>
<evidence type="ECO:0000256" key="7">
    <source>
        <dbReference type="ARBA" id="ARBA00022679"/>
    </source>
</evidence>
<keyword evidence="10 16" id="KW-0418">Kinase</keyword>
<evidence type="ECO:0000259" key="15">
    <source>
        <dbReference type="Pfam" id="PF01326"/>
    </source>
</evidence>
<evidence type="ECO:0000256" key="13">
    <source>
        <dbReference type="ARBA" id="ARBA00033470"/>
    </source>
</evidence>
<dbReference type="EMBL" id="WPAF01000002">
    <property type="protein sequence ID" value="KAF0135085.1"/>
    <property type="molecule type" value="Genomic_DNA"/>
</dbReference>
<evidence type="ECO:0000256" key="8">
    <source>
        <dbReference type="ARBA" id="ARBA00022723"/>
    </source>
</evidence>
<keyword evidence="16" id="KW-0670">Pyruvate</keyword>
<evidence type="ECO:0000256" key="2">
    <source>
        <dbReference type="ARBA" id="ARBA00002988"/>
    </source>
</evidence>
<dbReference type="Gene3D" id="3.30.1490.20">
    <property type="entry name" value="ATP-grasp fold, A domain"/>
    <property type="match status" value="1"/>
</dbReference>
<evidence type="ECO:0000256" key="4">
    <source>
        <dbReference type="ARBA" id="ARBA00007837"/>
    </source>
</evidence>
<dbReference type="EC" id="2.7.9.2" evidence="5"/>
<keyword evidence="11" id="KW-0067">ATP-binding</keyword>
<dbReference type="AlphaFoldDB" id="A0A833L276"/>
<accession>A0A833L276</accession>
<dbReference type="GO" id="GO:0046872">
    <property type="term" value="F:metal ion binding"/>
    <property type="evidence" value="ECO:0007669"/>
    <property type="project" value="UniProtKB-KW"/>
</dbReference>
<evidence type="ECO:0000313" key="16">
    <source>
        <dbReference type="EMBL" id="KAF0135085.1"/>
    </source>
</evidence>
<comment type="similarity">
    <text evidence="4">Belongs to the PEP-utilizing enzyme family.</text>
</comment>
<comment type="pathway">
    <text evidence="3">Carbohydrate biosynthesis; gluconeogenesis.</text>
</comment>
<dbReference type="Pfam" id="PF01326">
    <property type="entry name" value="PPDK_N"/>
    <property type="match status" value="1"/>
</dbReference>
<keyword evidence="7" id="KW-0808">Transferase</keyword>
<comment type="function">
    <text evidence="2">Catalyzes the phosphorylation of pyruvate to phosphoenolpyruvate.</text>
</comment>
<evidence type="ECO:0000256" key="1">
    <source>
        <dbReference type="ARBA" id="ARBA00001946"/>
    </source>
</evidence>
<reference evidence="16 17" key="1">
    <citation type="submission" date="2019-12" db="EMBL/GenBank/DDBJ databases">
        <authorList>
            <person name="Wolfe R."/>
            <person name="Danczak R."/>
            <person name="Wilkins M."/>
        </authorList>
    </citation>
    <scope>NUCLEOTIDE SEQUENCE [LARGE SCALE GENOMIC DNA]</scope>
    <source>
        <strain evidence="16">X2_MaxBin.013</strain>
    </source>
</reference>
<dbReference type="InterPro" id="IPR006319">
    <property type="entry name" value="PEP_synth"/>
</dbReference>
<dbReference type="SUPFAM" id="SSF56059">
    <property type="entry name" value="Glutathione synthetase ATP-binding domain-like"/>
    <property type="match status" value="1"/>
</dbReference>
<dbReference type="GO" id="GO:0008986">
    <property type="term" value="F:pyruvate, water dikinase activity"/>
    <property type="evidence" value="ECO:0007669"/>
    <property type="project" value="UniProtKB-EC"/>
</dbReference>
<proteinExistence type="inferred from homology"/>
<dbReference type="InterPro" id="IPR002192">
    <property type="entry name" value="PPDK_AMP/ATP-bd"/>
</dbReference>
<sequence length="846" mass="97045">MLVSTGIKGLDIILQNLHLGDNVVWQVDKILDYKHFAGSYIKQALKDGRNIVYIRFARHSPLIAKNNKIKEYRINAEAGFESFTKEVHAIIKKEGVGAFYVFDCLSDLLSYWATDLMISNFFMVTCPYLFKLDTIAYFAIFRGNHLFKTIARIRETTQLLLDVYDFKGSFYLQPLKVWNRYSPTMFLPHIEKMNKFIPIVNSTDAMKLFSCISKSSAESANRNLDYWDRLFISAEELIKKPKAQKEKNKMLEILSRIMLGKEERMLSLIRENLAIEDLLEIKARMVGTGFIGGKALGMLLAREILSKDKSFNWQKILEPHDSYYIGSDVFYSYIVENGWWELWLEQKSKEGYFSKAKELREKLLNGRFPREISERFLQIVEYYGQAPIIVRSSSLLEDAFGNAFAGKYESIFVVNHGTPDQRCQKFEETMRQVFASTLNDDALNYRLQRGLSQQEEQMALLVQRVSGSHYKHYYFPYISGVGFSYNTFVWHADMDVKAGMLRLVMGLGTRAVNRVEGDYPRIAALDAPLLRPYAGMEKAKKFSQHDVDILDMDKNDLQTVSVEKILKDEPGFEIGLIGVRDIEIGNSGESWILSFDKLFSATDFIKVMRKMMEILQKNYRYPVDIEFTVNFSRDSEMKINLLQCRPLQAKGETSQVKIPDNIKNEKVIFRSHGNFMGGSISQAIGRIIYINTEAYRDLIMSKKFEVARIIGRLNRISGGKRPILIGPGRWGSRDPSLGVPVSFAEINNICALVEVDDPEGGFQPELSFGSHFFLDLVETGIFYAALFLDDQEVRINNKWLKSLPNLLCELIPEAGEYEKVVLVSDFKKEIKLLSDVTAQKIVCLIG</sequence>
<evidence type="ECO:0000256" key="14">
    <source>
        <dbReference type="ARBA" id="ARBA00047700"/>
    </source>
</evidence>
<dbReference type="Proteomes" id="UP000488506">
    <property type="component" value="Unassembled WGS sequence"/>
</dbReference>
<evidence type="ECO:0000313" key="17">
    <source>
        <dbReference type="Proteomes" id="UP000488506"/>
    </source>
</evidence>
<evidence type="ECO:0000256" key="10">
    <source>
        <dbReference type="ARBA" id="ARBA00022777"/>
    </source>
</evidence>
<dbReference type="PANTHER" id="PTHR43030:SF1">
    <property type="entry name" value="PHOSPHOENOLPYRUVATE SYNTHASE"/>
    <property type="match status" value="1"/>
</dbReference>
<keyword evidence="8" id="KW-0479">Metal-binding</keyword>
<evidence type="ECO:0000256" key="6">
    <source>
        <dbReference type="ARBA" id="ARBA00021623"/>
    </source>
</evidence>